<keyword evidence="5" id="KW-1185">Reference proteome</keyword>
<evidence type="ECO:0000313" key="5">
    <source>
        <dbReference type="Proteomes" id="UP001198242"/>
    </source>
</evidence>
<dbReference type="SUPFAM" id="SSF51569">
    <property type="entry name" value="Aldolase"/>
    <property type="match status" value="1"/>
</dbReference>
<dbReference type="EMBL" id="JAJEQM010000010">
    <property type="protein sequence ID" value="MCC2210827.1"/>
    <property type="molecule type" value="Genomic_DNA"/>
</dbReference>
<evidence type="ECO:0000259" key="3">
    <source>
        <dbReference type="Pfam" id="PF18152"/>
    </source>
</evidence>
<dbReference type="GO" id="GO:0003849">
    <property type="term" value="F:3-deoxy-7-phosphoheptulonate synthase activity"/>
    <property type="evidence" value="ECO:0007669"/>
    <property type="project" value="UniProtKB-EC"/>
</dbReference>
<proteinExistence type="predicted"/>
<dbReference type="AlphaFoldDB" id="A0AAE3DZM8"/>
<dbReference type="Proteomes" id="UP001198242">
    <property type="component" value="Unassembled WGS sequence"/>
</dbReference>
<dbReference type="Pfam" id="PF00793">
    <property type="entry name" value="DAHP_synth_1"/>
    <property type="match status" value="1"/>
</dbReference>
<dbReference type="GO" id="GO:0016832">
    <property type="term" value="F:aldehyde-lyase activity"/>
    <property type="evidence" value="ECO:0007669"/>
    <property type="project" value="InterPro"/>
</dbReference>
<gene>
    <name evidence="4" type="primary">aroF</name>
    <name evidence="4" type="ORF">LKE05_08495</name>
</gene>
<protein>
    <submittedName>
        <fullName evidence="4">3-deoxy-7-phosphoheptulonate synthase</fullName>
        <ecNumber evidence="4">2.5.1.54</ecNumber>
    </submittedName>
</protein>
<dbReference type="InterPro" id="IPR052899">
    <property type="entry name" value="Class-I_DAHP_synthase"/>
</dbReference>
<dbReference type="Gene3D" id="3.20.20.70">
    <property type="entry name" value="Aldolase class I"/>
    <property type="match status" value="1"/>
</dbReference>
<reference evidence="4 5" key="1">
    <citation type="submission" date="2021-10" db="EMBL/GenBank/DDBJ databases">
        <title>Anaerobic single-cell dispensing facilitates the cultivation of human gut bacteria.</title>
        <authorList>
            <person name="Afrizal A."/>
        </authorList>
    </citation>
    <scope>NUCLEOTIDE SEQUENCE [LARGE SCALE GENOMIC DNA]</scope>
    <source>
        <strain evidence="4 5">CLA-AA-H232</strain>
    </source>
</reference>
<dbReference type="PANTHER" id="PTHR43018:SF2">
    <property type="entry name" value="PHOSPHO-2-DEHYDRO-3-DEOXYHEPTONATE ALDOLASE"/>
    <property type="match status" value="1"/>
</dbReference>
<dbReference type="InterPro" id="IPR013785">
    <property type="entry name" value="Aldolase_TIM"/>
</dbReference>
<dbReference type="PANTHER" id="PTHR43018">
    <property type="entry name" value="PHOSPHO-2-DEHYDRO-3-DEOXYHEPTONATE ALDOLASE"/>
    <property type="match status" value="1"/>
</dbReference>
<comment type="caution">
    <text evidence="4">The sequence shown here is derived from an EMBL/GenBank/DDBJ whole genome shotgun (WGS) entry which is preliminary data.</text>
</comment>
<evidence type="ECO:0000313" key="4">
    <source>
        <dbReference type="EMBL" id="MCC2210827.1"/>
    </source>
</evidence>
<organism evidence="4 5">
    <name type="scientific">Hominilimicola fabiformis</name>
    <dbReference type="NCBI Taxonomy" id="2885356"/>
    <lineage>
        <taxon>Bacteria</taxon>
        <taxon>Bacillati</taxon>
        <taxon>Bacillota</taxon>
        <taxon>Clostridia</taxon>
        <taxon>Eubacteriales</taxon>
        <taxon>Oscillospiraceae</taxon>
        <taxon>Hominilimicola</taxon>
    </lineage>
</organism>
<dbReference type="InterPro" id="IPR041071">
    <property type="entry name" value="DAHP_snth_FXD"/>
</dbReference>
<dbReference type="NCBIfam" id="TIGR01361">
    <property type="entry name" value="DAHP_synth_Bsub"/>
    <property type="match status" value="1"/>
</dbReference>
<dbReference type="GO" id="GO:0009073">
    <property type="term" value="P:aromatic amino acid family biosynthetic process"/>
    <property type="evidence" value="ECO:0007669"/>
    <property type="project" value="InterPro"/>
</dbReference>
<accession>A0AAE3DZM8</accession>
<dbReference type="Pfam" id="PF18152">
    <property type="entry name" value="DAHP_snth_FXD"/>
    <property type="match status" value="1"/>
</dbReference>
<feature type="domain" description="DAHP synthase ferredoxin-like" evidence="3">
    <location>
        <begin position="1"/>
        <end position="67"/>
    </location>
</feature>
<evidence type="ECO:0000259" key="2">
    <source>
        <dbReference type="Pfam" id="PF00793"/>
    </source>
</evidence>
<dbReference type="Gene3D" id="3.30.70.1140">
    <property type="entry name" value="Phospho-2-dehydro-3-deoxyheptonate aldolase, domain 1"/>
    <property type="match status" value="1"/>
</dbReference>
<name>A0AAE3DZM8_9FIRM</name>
<dbReference type="RefSeq" id="WP_022229170.1">
    <property type="nucleotide sequence ID" value="NZ_JAJEQM010000010.1"/>
</dbReference>
<keyword evidence="1 4" id="KW-0808">Transferase</keyword>
<dbReference type="EC" id="2.5.1.54" evidence="4"/>
<sequence>MIIIMKESASAKEIESVEKLLAEFGFQTHPIQGEKKTVIGAIGDKRLLSMNQILTMDGVENVVPIMKPYKLASKELHKEPSVIEIGHGITVGGKQLAVFAGPCAIESQEQFTTVSKAVKASGANILRGGAFKPRSSPYSFQGLEGDGLKIMYNSGQELNMPICTEVLDTRDVELVAKYADIMQIGARNMQNFKLLREVGKCDKPILLKRGLACTMEEWLMAAEYIMSEGNEKVILCERGIRTYETATRNTFDLSAIPVSKELSHLPIIADPSHATGTYKYVPAIAKGAIAAGADGLMIEVHNCPEKAASDGAQSLTPEKFDKLMKELDPIAKAVNKILL</sequence>
<evidence type="ECO:0000256" key="1">
    <source>
        <dbReference type="ARBA" id="ARBA00022679"/>
    </source>
</evidence>
<feature type="domain" description="DAHP synthetase I/KDSA" evidence="2">
    <location>
        <begin position="88"/>
        <end position="330"/>
    </location>
</feature>
<dbReference type="InterPro" id="IPR006218">
    <property type="entry name" value="DAHP1/KDSA"/>
</dbReference>
<dbReference type="NCBIfam" id="NF006421">
    <property type="entry name" value="PRK08673.1"/>
    <property type="match status" value="1"/>
</dbReference>
<dbReference type="NCBIfam" id="NF009239">
    <property type="entry name" value="PRK12595.1"/>
    <property type="match status" value="1"/>
</dbReference>
<dbReference type="InterPro" id="IPR006268">
    <property type="entry name" value="DAHP_syn_2"/>
</dbReference>